<evidence type="ECO:0000259" key="6">
    <source>
        <dbReference type="PROSITE" id="PS50089"/>
    </source>
</evidence>
<dbReference type="AlphaFoldDB" id="A0A8D2QQ96"/>
<dbReference type="Gene3D" id="3.30.160.60">
    <property type="entry name" value="Classic Zinc Finger"/>
    <property type="match status" value="1"/>
</dbReference>
<dbReference type="InterPro" id="IPR027370">
    <property type="entry name" value="Znf-RING_euk"/>
</dbReference>
<dbReference type="PROSITE" id="PS50119">
    <property type="entry name" value="ZF_BBOX"/>
    <property type="match status" value="1"/>
</dbReference>
<protein>
    <submittedName>
        <fullName evidence="8">Uncharacterized protein</fullName>
    </submittedName>
</protein>
<keyword evidence="5" id="KW-0175">Coiled coil</keyword>
<evidence type="ECO:0000256" key="5">
    <source>
        <dbReference type="SAM" id="Coils"/>
    </source>
</evidence>
<dbReference type="Ensembl" id="ENSZLMT00000010139.1">
    <property type="protein sequence ID" value="ENSZLMP00000009864.1"/>
    <property type="gene ID" value="ENSZLMG00000006917.1"/>
</dbReference>
<keyword evidence="9" id="KW-1185">Reference proteome</keyword>
<dbReference type="PROSITE" id="PS00518">
    <property type="entry name" value="ZF_RING_1"/>
    <property type="match status" value="1"/>
</dbReference>
<feature type="coiled-coil region" evidence="5">
    <location>
        <begin position="212"/>
        <end position="304"/>
    </location>
</feature>
<evidence type="ECO:0000313" key="8">
    <source>
        <dbReference type="Ensembl" id="ENSZLMP00000009864.1"/>
    </source>
</evidence>
<dbReference type="InterPro" id="IPR058030">
    <property type="entry name" value="TRIM8/14/16/25/29/45/65_CC"/>
</dbReference>
<sequence>MAGAEAVAGLREELTCPICLDIYQDPVSLDCSHSVCRVCLKLLALQSPGSRARCPLCQSPVGEVKPNFLLRNIVQKFMDVPVDQEEEEQEGQCEEKGESSDQPEKVVLCDFCLQDAQPAVKTCLNCEASLCQAHLSKHNSRNGQSHMLVEPCHGEVLAERKCPKHGKLLECFCGNDGECICVVCSIVSHKNHNIVGLEEAFNEAQISYPGTLETLKKHEAALDQAIANLLNQLETLKSEDSQRRAQLEKLFKEMHQKLEDKKREVLEVFNDYEEQQIGRIRTEMNNHKKEKDSARHDIQELEALRNQKDTLLYTKAFAAIKARTRKPLPSMDGVTVPKPPITLGKVTTDAIHQSFHQFLTNMEHSFRPPPPPRSAFSGNPGPFSFGGGTTYHAPGAGSFGGFYFR</sequence>
<keyword evidence="2 4" id="KW-0863">Zinc-finger</keyword>
<dbReference type="InterPro" id="IPR013083">
    <property type="entry name" value="Znf_RING/FYVE/PHD"/>
</dbReference>
<dbReference type="InterPro" id="IPR000315">
    <property type="entry name" value="Znf_B-box"/>
</dbReference>
<accession>A0A8D2QQ96</accession>
<dbReference type="SUPFAM" id="SSF57845">
    <property type="entry name" value="B-box zinc-binding domain"/>
    <property type="match status" value="1"/>
</dbReference>
<organism evidence="8 9">
    <name type="scientific">Zosterops lateralis melanops</name>
    <dbReference type="NCBI Taxonomy" id="1220523"/>
    <lineage>
        <taxon>Eukaryota</taxon>
        <taxon>Metazoa</taxon>
        <taxon>Chordata</taxon>
        <taxon>Craniata</taxon>
        <taxon>Vertebrata</taxon>
        <taxon>Euteleostomi</taxon>
        <taxon>Archelosauria</taxon>
        <taxon>Archosauria</taxon>
        <taxon>Dinosauria</taxon>
        <taxon>Saurischia</taxon>
        <taxon>Theropoda</taxon>
        <taxon>Coelurosauria</taxon>
        <taxon>Aves</taxon>
        <taxon>Neognathae</taxon>
        <taxon>Neoaves</taxon>
        <taxon>Telluraves</taxon>
        <taxon>Australaves</taxon>
        <taxon>Passeriformes</taxon>
        <taxon>Sylvioidea</taxon>
        <taxon>Zosteropidae</taxon>
        <taxon>Zosterops</taxon>
    </lineage>
</organism>
<dbReference type="Gene3D" id="4.10.830.40">
    <property type="match status" value="1"/>
</dbReference>
<evidence type="ECO:0000256" key="1">
    <source>
        <dbReference type="ARBA" id="ARBA00022723"/>
    </source>
</evidence>
<dbReference type="SMART" id="SM00184">
    <property type="entry name" value="RING"/>
    <property type="match status" value="1"/>
</dbReference>
<feature type="domain" description="B box-type" evidence="7">
    <location>
        <begin position="157"/>
        <end position="197"/>
    </location>
</feature>
<dbReference type="Gene3D" id="3.30.40.10">
    <property type="entry name" value="Zinc/RING finger domain, C3HC4 (zinc finger)"/>
    <property type="match status" value="1"/>
</dbReference>
<dbReference type="Pfam" id="PF00643">
    <property type="entry name" value="zf-B_box"/>
    <property type="match status" value="1"/>
</dbReference>
<evidence type="ECO:0000313" key="9">
    <source>
        <dbReference type="Proteomes" id="UP000694401"/>
    </source>
</evidence>
<dbReference type="SMART" id="SM00336">
    <property type="entry name" value="BBOX"/>
    <property type="match status" value="2"/>
</dbReference>
<evidence type="ECO:0000256" key="3">
    <source>
        <dbReference type="ARBA" id="ARBA00022833"/>
    </source>
</evidence>
<dbReference type="PANTHER" id="PTHR25465:SF77">
    <property type="entry name" value="E3 UBIQUITIN_ISG15 LIGASE TRIM25"/>
    <property type="match status" value="1"/>
</dbReference>
<evidence type="ECO:0000256" key="2">
    <source>
        <dbReference type="ARBA" id="ARBA00022771"/>
    </source>
</evidence>
<dbReference type="InterPro" id="IPR001841">
    <property type="entry name" value="Znf_RING"/>
</dbReference>
<dbReference type="Pfam" id="PF25600">
    <property type="entry name" value="TRIM_CC"/>
    <property type="match status" value="1"/>
</dbReference>
<dbReference type="PROSITE" id="PS50089">
    <property type="entry name" value="ZF_RING_2"/>
    <property type="match status" value="1"/>
</dbReference>
<evidence type="ECO:0000259" key="7">
    <source>
        <dbReference type="PROSITE" id="PS50119"/>
    </source>
</evidence>
<reference evidence="8" key="1">
    <citation type="submission" date="2025-08" db="UniProtKB">
        <authorList>
            <consortium name="Ensembl"/>
        </authorList>
    </citation>
    <scope>IDENTIFICATION</scope>
</reference>
<keyword evidence="3" id="KW-0862">Zinc</keyword>
<name>A0A8D2QQ96_ZOSLA</name>
<dbReference type="PANTHER" id="PTHR25465">
    <property type="entry name" value="B-BOX DOMAIN CONTAINING"/>
    <property type="match status" value="1"/>
</dbReference>
<evidence type="ECO:0000256" key="4">
    <source>
        <dbReference type="PROSITE-ProRule" id="PRU00024"/>
    </source>
</evidence>
<dbReference type="SUPFAM" id="SSF57850">
    <property type="entry name" value="RING/U-box"/>
    <property type="match status" value="1"/>
</dbReference>
<feature type="domain" description="RING-type" evidence="6">
    <location>
        <begin position="16"/>
        <end position="58"/>
    </location>
</feature>
<proteinExistence type="predicted"/>
<dbReference type="CDD" id="cd19769">
    <property type="entry name" value="Bbox2_TRIM16-like"/>
    <property type="match status" value="1"/>
</dbReference>
<dbReference type="Pfam" id="PF13445">
    <property type="entry name" value="zf-RING_UBOX"/>
    <property type="match status" value="1"/>
</dbReference>
<dbReference type="InterPro" id="IPR051051">
    <property type="entry name" value="E3_ubiq-ligase_TRIM/RNF"/>
</dbReference>
<dbReference type="GO" id="GO:0008270">
    <property type="term" value="F:zinc ion binding"/>
    <property type="evidence" value="ECO:0007669"/>
    <property type="project" value="UniProtKB-KW"/>
</dbReference>
<keyword evidence="1" id="KW-0479">Metal-binding</keyword>
<dbReference type="Proteomes" id="UP000694401">
    <property type="component" value="Unassembled WGS sequence"/>
</dbReference>
<dbReference type="InterPro" id="IPR017907">
    <property type="entry name" value="Znf_RING_CS"/>
</dbReference>
<reference evidence="8" key="2">
    <citation type="submission" date="2025-09" db="UniProtKB">
        <authorList>
            <consortium name="Ensembl"/>
        </authorList>
    </citation>
    <scope>IDENTIFICATION</scope>
</reference>